<dbReference type="InterPro" id="IPR046208">
    <property type="entry name" value="DUF6241"/>
</dbReference>
<gene>
    <name evidence="2" type="ORF">BN983_03382</name>
</gene>
<dbReference type="Pfam" id="PF19754">
    <property type="entry name" value="DUF6241"/>
    <property type="match status" value="1"/>
</dbReference>
<keyword evidence="3" id="KW-1185">Reference proteome</keyword>
<accession>A0A024P9H5</accession>
<reference evidence="3" key="1">
    <citation type="submission" date="2014-03" db="EMBL/GenBank/DDBJ databases">
        <authorList>
            <person name="Urmite Genomes U."/>
        </authorList>
    </citation>
    <scope>NUCLEOTIDE SEQUENCE [LARGE SCALE GENOMIC DNA]</scope>
    <source>
        <strain evidence="3">HD-03</strain>
    </source>
</reference>
<dbReference type="EMBL" id="CCDI010000004">
    <property type="protein sequence ID" value="CDQ25077.1"/>
    <property type="molecule type" value="Genomic_DNA"/>
</dbReference>
<organism evidence="2 3">
    <name type="scientific">Halobacillus karajensis</name>
    <dbReference type="NCBI Taxonomy" id="195088"/>
    <lineage>
        <taxon>Bacteria</taxon>
        <taxon>Bacillati</taxon>
        <taxon>Bacillota</taxon>
        <taxon>Bacilli</taxon>
        <taxon>Bacillales</taxon>
        <taxon>Bacillaceae</taxon>
        <taxon>Halobacillus</taxon>
    </lineage>
</organism>
<evidence type="ECO:0000313" key="2">
    <source>
        <dbReference type="EMBL" id="CDQ25077.1"/>
    </source>
</evidence>
<dbReference type="RefSeq" id="WP_051744208.1">
    <property type="nucleotide sequence ID" value="NZ_CCDH010000002.1"/>
</dbReference>
<reference evidence="2 3" key="2">
    <citation type="submission" date="2014-05" db="EMBL/GenBank/DDBJ databases">
        <title>Draft genome sequence of Halobacillus karajensis HK-03.</title>
        <authorList>
            <person name="Khelaifia S."/>
            <person name="Croce O."/>
            <person name="Lagier J.C."/>
            <person name="Raoult D."/>
        </authorList>
    </citation>
    <scope>NUCLEOTIDE SEQUENCE [LARGE SCALE GENOMIC DNA]</scope>
    <source>
        <strain evidence="2 3">HD-03</strain>
    </source>
</reference>
<name>A0A024P9H5_9BACI</name>
<evidence type="ECO:0000313" key="3">
    <source>
        <dbReference type="Proteomes" id="UP000028868"/>
    </source>
</evidence>
<dbReference type="AlphaFoldDB" id="A0A024P9H5"/>
<comment type="caution">
    <text evidence="2">The sequence shown here is derived from an EMBL/GenBank/DDBJ whole genome shotgun (WGS) entry which is preliminary data.</text>
</comment>
<dbReference type="Proteomes" id="UP000028868">
    <property type="component" value="Unassembled WGS sequence"/>
</dbReference>
<proteinExistence type="predicted"/>
<feature type="region of interest" description="Disordered" evidence="1">
    <location>
        <begin position="38"/>
        <end position="59"/>
    </location>
</feature>
<protein>
    <submittedName>
        <fullName evidence="2">Uncharacterized protein</fullName>
    </submittedName>
</protein>
<sequence length="182" mass="21134">MYKVLAYVLAISLVVIAAGAYVINDYLFSETTSTAQEEVNQEEEIENMRKNGGLVSSEEQGKFKEEGLNPFGDNVSKDDLMDYHVKEYIHGMSHQKVRAAEKWGFYEMTDERINWLRSAVQTNNDLMDAKLYKEILNKWSKRDFTTIDVDHNRIWRLERGTVGKANGVLTPEEEKEFIEKNR</sequence>
<evidence type="ECO:0000256" key="1">
    <source>
        <dbReference type="SAM" id="MobiDB-lite"/>
    </source>
</evidence>